<keyword evidence="5 7" id="KW-1133">Transmembrane helix</keyword>
<feature type="domain" description="EamA" evidence="8">
    <location>
        <begin position="145"/>
        <end position="277"/>
    </location>
</feature>
<dbReference type="SUPFAM" id="SSF103481">
    <property type="entry name" value="Multidrug resistance efflux transporter EmrE"/>
    <property type="match status" value="2"/>
</dbReference>
<accession>A0ABS2Q8W2</accession>
<feature type="domain" description="EamA" evidence="8">
    <location>
        <begin position="8"/>
        <end position="135"/>
    </location>
</feature>
<comment type="caution">
    <text evidence="9">The sequence shown here is derived from an EMBL/GenBank/DDBJ whole genome shotgun (WGS) entry which is preliminary data.</text>
</comment>
<dbReference type="PANTHER" id="PTHR42920">
    <property type="entry name" value="OS03G0707200 PROTEIN-RELATED"/>
    <property type="match status" value="1"/>
</dbReference>
<evidence type="ECO:0000256" key="7">
    <source>
        <dbReference type="SAM" id="Phobius"/>
    </source>
</evidence>
<dbReference type="Pfam" id="PF00892">
    <property type="entry name" value="EamA"/>
    <property type="match status" value="2"/>
</dbReference>
<dbReference type="InterPro" id="IPR000620">
    <property type="entry name" value="EamA_dom"/>
</dbReference>
<keyword evidence="6 7" id="KW-0472">Membrane</keyword>
<reference evidence="9 10" key="1">
    <citation type="submission" date="2021-01" db="EMBL/GenBank/DDBJ databases">
        <title>Genomic Encyclopedia of Type Strains, Phase IV (KMG-IV): sequencing the most valuable type-strain genomes for metagenomic binning, comparative biology and taxonomic classification.</title>
        <authorList>
            <person name="Goeker M."/>
        </authorList>
    </citation>
    <scope>NUCLEOTIDE SEQUENCE [LARGE SCALE GENOMIC DNA]</scope>
    <source>
        <strain evidence="9 10">DSM 100968</strain>
    </source>
</reference>
<evidence type="ECO:0000256" key="5">
    <source>
        <dbReference type="ARBA" id="ARBA00022989"/>
    </source>
</evidence>
<dbReference type="Proteomes" id="UP000823201">
    <property type="component" value="Unassembled WGS sequence"/>
</dbReference>
<proteinExistence type="inferred from homology"/>
<feature type="transmembrane region" description="Helical" evidence="7">
    <location>
        <begin position="236"/>
        <end position="256"/>
    </location>
</feature>
<evidence type="ECO:0000259" key="8">
    <source>
        <dbReference type="Pfam" id="PF00892"/>
    </source>
</evidence>
<gene>
    <name evidence="9" type="ORF">JOC27_001335</name>
</gene>
<comment type="similarity">
    <text evidence="2">Belongs to the EamA transporter family.</text>
</comment>
<protein>
    <submittedName>
        <fullName evidence="9">Drug/metabolite transporter (DMT)-like permease</fullName>
    </submittedName>
</protein>
<feature type="transmembrane region" description="Helical" evidence="7">
    <location>
        <begin position="34"/>
        <end position="52"/>
    </location>
</feature>
<evidence type="ECO:0000256" key="3">
    <source>
        <dbReference type="ARBA" id="ARBA00022475"/>
    </source>
</evidence>
<evidence type="ECO:0000313" key="10">
    <source>
        <dbReference type="Proteomes" id="UP000823201"/>
    </source>
</evidence>
<evidence type="ECO:0000256" key="2">
    <source>
        <dbReference type="ARBA" id="ARBA00007362"/>
    </source>
</evidence>
<dbReference type="InterPro" id="IPR051258">
    <property type="entry name" value="Diverse_Substrate_Transporter"/>
</dbReference>
<dbReference type="RefSeq" id="WP_205006196.1">
    <property type="nucleotide sequence ID" value="NZ_CBCRXA010000009.1"/>
</dbReference>
<feature type="transmembrane region" description="Helical" evidence="7">
    <location>
        <begin position="119"/>
        <end position="140"/>
    </location>
</feature>
<name>A0ABS2Q8W2_9BACL</name>
<evidence type="ECO:0000313" key="9">
    <source>
        <dbReference type="EMBL" id="MBM7657885.1"/>
    </source>
</evidence>
<keyword evidence="3" id="KW-1003">Cell membrane</keyword>
<feature type="transmembrane region" description="Helical" evidence="7">
    <location>
        <begin position="146"/>
        <end position="164"/>
    </location>
</feature>
<dbReference type="EMBL" id="JAFBEV010000009">
    <property type="protein sequence ID" value="MBM7657885.1"/>
    <property type="molecule type" value="Genomic_DNA"/>
</dbReference>
<feature type="transmembrane region" description="Helical" evidence="7">
    <location>
        <begin position="9"/>
        <end position="28"/>
    </location>
</feature>
<dbReference type="InterPro" id="IPR037185">
    <property type="entry name" value="EmrE-like"/>
</dbReference>
<organism evidence="9 10">
    <name type="scientific">Sporolactobacillus spathodeae</name>
    <dbReference type="NCBI Taxonomy" id="1465502"/>
    <lineage>
        <taxon>Bacteria</taxon>
        <taxon>Bacillati</taxon>
        <taxon>Bacillota</taxon>
        <taxon>Bacilli</taxon>
        <taxon>Bacillales</taxon>
        <taxon>Sporolactobacillaceae</taxon>
        <taxon>Sporolactobacillus</taxon>
    </lineage>
</organism>
<keyword evidence="4 7" id="KW-0812">Transmembrane</keyword>
<comment type="subcellular location">
    <subcellularLocation>
        <location evidence="1">Cell membrane</location>
        <topology evidence="1">Multi-pass membrane protein</topology>
    </subcellularLocation>
</comment>
<feature type="transmembrane region" description="Helical" evidence="7">
    <location>
        <begin position="176"/>
        <end position="195"/>
    </location>
</feature>
<keyword evidence="10" id="KW-1185">Reference proteome</keyword>
<feature type="transmembrane region" description="Helical" evidence="7">
    <location>
        <begin position="91"/>
        <end position="112"/>
    </location>
</feature>
<evidence type="ECO:0000256" key="4">
    <source>
        <dbReference type="ARBA" id="ARBA00022692"/>
    </source>
</evidence>
<dbReference type="PANTHER" id="PTHR42920:SF5">
    <property type="entry name" value="EAMA DOMAIN-CONTAINING PROTEIN"/>
    <property type="match status" value="1"/>
</dbReference>
<sequence>MNQRQADGLLILVTVFWGSSYLFMKMGLSGMNAFHLIAWRFAIAFLLTGIIFSKKLFRSDWQTLRYGALLGALLLGVFSTLMWGIRTTSAAKAGFLVSLTIVFVPLISSVILRKKIGKMIACSLLLAIGGIFLLTFHGLTLTFSSGDSWCVAAAFFNACYIIAADRFTKRSDTITLGIWQLGFTAAFAAILMLIFEPSQWPEGESSWIAVLGLGILCSAVGYTLQSVAQGHTTSVHAGLIFALEPVFAAGFALLFAGENLSVSGWLGASLILLSVLVSEWHPNGGKTVRQVLLRQSRSIIQKH</sequence>
<feature type="transmembrane region" description="Helical" evidence="7">
    <location>
        <begin position="64"/>
        <end position="85"/>
    </location>
</feature>
<feature type="transmembrane region" description="Helical" evidence="7">
    <location>
        <begin position="262"/>
        <end position="280"/>
    </location>
</feature>
<feature type="transmembrane region" description="Helical" evidence="7">
    <location>
        <begin position="207"/>
        <end position="224"/>
    </location>
</feature>
<evidence type="ECO:0000256" key="6">
    <source>
        <dbReference type="ARBA" id="ARBA00023136"/>
    </source>
</evidence>
<evidence type="ECO:0000256" key="1">
    <source>
        <dbReference type="ARBA" id="ARBA00004651"/>
    </source>
</evidence>